<name>A0A3B0U7A9_9ZZZZ</name>
<keyword evidence="2" id="KW-0378">Hydrolase</keyword>
<accession>A0A3B0U7A9</accession>
<dbReference type="SUPFAM" id="SSF55811">
    <property type="entry name" value="Nudix"/>
    <property type="match status" value="1"/>
</dbReference>
<evidence type="ECO:0000259" key="3">
    <source>
        <dbReference type="PROSITE" id="PS51462"/>
    </source>
</evidence>
<comment type="cofactor">
    <cofactor evidence="1">
        <name>Mg(2+)</name>
        <dbReference type="ChEBI" id="CHEBI:18420"/>
    </cofactor>
</comment>
<dbReference type="EMBL" id="UOEQ01000415">
    <property type="protein sequence ID" value="VAW22372.1"/>
    <property type="molecule type" value="Genomic_DNA"/>
</dbReference>
<dbReference type="InterPro" id="IPR015797">
    <property type="entry name" value="NUDIX_hydrolase-like_dom_sf"/>
</dbReference>
<dbReference type="InterPro" id="IPR020476">
    <property type="entry name" value="Nudix_hydrolase"/>
</dbReference>
<dbReference type="InterPro" id="IPR000086">
    <property type="entry name" value="NUDIX_hydrolase_dom"/>
</dbReference>
<dbReference type="PRINTS" id="PR00502">
    <property type="entry name" value="NUDIXFAMILY"/>
</dbReference>
<feature type="domain" description="Nudix hydrolase" evidence="3">
    <location>
        <begin position="21"/>
        <end position="145"/>
    </location>
</feature>
<dbReference type="Pfam" id="PF00293">
    <property type="entry name" value="NUDIX"/>
    <property type="match status" value="1"/>
</dbReference>
<sequence length="153" mass="17776">MIFARRILAKFLLLMVSMGRFMSLGARAAVIDGDRVLLVHHTYVKGWQLPGGGVERGQTFESTMRNELMEEAGFEAGKNVELHGVFLNNNISKRDHVALYVVREFTKVREFEANREIAEIGWFRHDQLPDNMAYGARERIEEIFQGREKNQYW</sequence>
<dbReference type="PANTHER" id="PTHR43046:SF14">
    <property type="entry name" value="MUTT_NUDIX FAMILY PROTEIN"/>
    <property type="match status" value="1"/>
</dbReference>
<dbReference type="GO" id="GO:0016787">
    <property type="term" value="F:hydrolase activity"/>
    <property type="evidence" value="ECO:0007669"/>
    <property type="project" value="UniProtKB-KW"/>
</dbReference>
<dbReference type="PROSITE" id="PS51462">
    <property type="entry name" value="NUDIX"/>
    <property type="match status" value="1"/>
</dbReference>
<evidence type="ECO:0000256" key="2">
    <source>
        <dbReference type="ARBA" id="ARBA00022801"/>
    </source>
</evidence>
<reference evidence="4" key="1">
    <citation type="submission" date="2018-06" db="EMBL/GenBank/DDBJ databases">
        <authorList>
            <person name="Zhirakovskaya E."/>
        </authorList>
    </citation>
    <scope>NUCLEOTIDE SEQUENCE</scope>
</reference>
<organism evidence="4">
    <name type="scientific">hydrothermal vent metagenome</name>
    <dbReference type="NCBI Taxonomy" id="652676"/>
    <lineage>
        <taxon>unclassified sequences</taxon>
        <taxon>metagenomes</taxon>
        <taxon>ecological metagenomes</taxon>
    </lineage>
</organism>
<evidence type="ECO:0000313" key="4">
    <source>
        <dbReference type="EMBL" id="VAW22372.1"/>
    </source>
</evidence>
<dbReference type="PANTHER" id="PTHR43046">
    <property type="entry name" value="GDP-MANNOSE MANNOSYL HYDROLASE"/>
    <property type="match status" value="1"/>
</dbReference>
<dbReference type="AlphaFoldDB" id="A0A3B0U7A9"/>
<evidence type="ECO:0000256" key="1">
    <source>
        <dbReference type="ARBA" id="ARBA00001946"/>
    </source>
</evidence>
<dbReference type="Gene3D" id="3.90.79.10">
    <property type="entry name" value="Nucleoside Triphosphate Pyrophosphohydrolase"/>
    <property type="match status" value="1"/>
</dbReference>
<protein>
    <recommendedName>
        <fullName evidence="3">Nudix hydrolase domain-containing protein</fullName>
    </recommendedName>
</protein>
<gene>
    <name evidence="4" type="ORF">MNBD_ALPHA11-1839</name>
</gene>
<proteinExistence type="predicted"/>